<dbReference type="AlphaFoldDB" id="A0AAW0SGF1"/>
<protein>
    <recommendedName>
        <fullName evidence="2">DRBM domain-containing protein</fullName>
    </recommendedName>
</protein>
<dbReference type="GO" id="GO:0003723">
    <property type="term" value="F:RNA binding"/>
    <property type="evidence" value="ECO:0007669"/>
    <property type="project" value="UniProtKB-UniRule"/>
</dbReference>
<evidence type="ECO:0000259" key="2">
    <source>
        <dbReference type="PROSITE" id="PS50137"/>
    </source>
</evidence>
<dbReference type="SMART" id="SM00358">
    <property type="entry name" value="DSRM"/>
    <property type="match status" value="1"/>
</dbReference>
<organism evidence="3 4">
    <name type="scientific">Scylla paramamosain</name>
    <name type="common">Mud crab</name>
    <dbReference type="NCBI Taxonomy" id="85552"/>
    <lineage>
        <taxon>Eukaryota</taxon>
        <taxon>Metazoa</taxon>
        <taxon>Ecdysozoa</taxon>
        <taxon>Arthropoda</taxon>
        <taxon>Crustacea</taxon>
        <taxon>Multicrustacea</taxon>
        <taxon>Malacostraca</taxon>
        <taxon>Eumalacostraca</taxon>
        <taxon>Eucarida</taxon>
        <taxon>Decapoda</taxon>
        <taxon>Pleocyemata</taxon>
        <taxon>Brachyura</taxon>
        <taxon>Eubrachyura</taxon>
        <taxon>Portunoidea</taxon>
        <taxon>Portunidae</taxon>
        <taxon>Portuninae</taxon>
        <taxon>Scylla</taxon>
    </lineage>
</organism>
<dbReference type="EMBL" id="JARAKH010000424">
    <property type="protein sequence ID" value="KAK8374383.1"/>
    <property type="molecule type" value="Genomic_DNA"/>
</dbReference>
<keyword evidence="1" id="KW-0694">RNA-binding</keyword>
<gene>
    <name evidence="3" type="ORF">O3P69_012058</name>
</gene>
<evidence type="ECO:0000313" key="3">
    <source>
        <dbReference type="EMBL" id="KAK8374383.1"/>
    </source>
</evidence>
<keyword evidence="4" id="KW-1185">Reference proteome</keyword>
<name>A0AAW0SGF1_SCYPA</name>
<dbReference type="PROSITE" id="PS50137">
    <property type="entry name" value="DS_RBD"/>
    <property type="match status" value="1"/>
</dbReference>
<comment type="caution">
    <text evidence="3">The sequence shown here is derived from an EMBL/GenBank/DDBJ whole genome shotgun (WGS) entry which is preliminary data.</text>
</comment>
<sequence length="202" mass="22177">MRLGIKVKVNRKKVPGAKNFKIRRYVQPKNAVVCLNELRPGVTYTTEQEGGVCQPFCISVEVDGQKYRGFGSSKQLAKQAAAEAALIGFLKPPVTTPENRQDPLGHPGADGLAQEGFHTCNVRATQSLTHCYLTLQSWGMAAPQRPSRRRVPRQLPSRRPSVPTWEAVPPINTLAVDPKGVVVVLLLLLHGRCVAQARQVKV</sequence>
<evidence type="ECO:0000313" key="4">
    <source>
        <dbReference type="Proteomes" id="UP001487740"/>
    </source>
</evidence>
<accession>A0AAW0SGF1</accession>
<proteinExistence type="predicted"/>
<feature type="domain" description="DRBM" evidence="2">
    <location>
        <begin position="56"/>
        <end position="91"/>
    </location>
</feature>
<reference evidence="3 4" key="1">
    <citation type="submission" date="2023-03" db="EMBL/GenBank/DDBJ databases">
        <title>High-quality genome of Scylla paramamosain provides insights in environmental adaptation.</title>
        <authorList>
            <person name="Zhang L."/>
        </authorList>
    </citation>
    <scope>NUCLEOTIDE SEQUENCE [LARGE SCALE GENOMIC DNA]</scope>
    <source>
        <strain evidence="3">LZ_2023a</strain>
        <tissue evidence="3">Muscle</tissue>
    </source>
</reference>
<dbReference type="Pfam" id="PF00035">
    <property type="entry name" value="dsrm"/>
    <property type="match status" value="1"/>
</dbReference>
<dbReference type="Gene3D" id="3.30.160.20">
    <property type="match status" value="1"/>
</dbReference>
<dbReference type="SUPFAM" id="SSF54768">
    <property type="entry name" value="dsRNA-binding domain-like"/>
    <property type="match status" value="1"/>
</dbReference>
<evidence type="ECO:0000256" key="1">
    <source>
        <dbReference type="PROSITE-ProRule" id="PRU00266"/>
    </source>
</evidence>
<dbReference type="InterPro" id="IPR014720">
    <property type="entry name" value="dsRBD_dom"/>
</dbReference>
<dbReference type="Proteomes" id="UP001487740">
    <property type="component" value="Unassembled WGS sequence"/>
</dbReference>